<feature type="compositionally biased region" description="Basic and acidic residues" evidence="1">
    <location>
        <begin position="97"/>
        <end position="120"/>
    </location>
</feature>
<evidence type="ECO:0000313" key="2">
    <source>
        <dbReference type="EMBL" id="CAK9868107.1"/>
    </source>
</evidence>
<reference evidence="2" key="1">
    <citation type="submission" date="2024-03" db="EMBL/GenBank/DDBJ databases">
        <authorList>
            <consortium name="ELIXIR-Norway"/>
            <consortium name="Elixir Norway"/>
        </authorList>
    </citation>
    <scope>NUCLEOTIDE SEQUENCE</scope>
</reference>
<name>A0ABP1B056_9BRYO</name>
<evidence type="ECO:0000313" key="3">
    <source>
        <dbReference type="Proteomes" id="UP001497522"/>
    </source>
</evidence>
<protein>
    <submittedName>
        <fullName evidence="2">Uncharacterized protein</fullName>
    </submittedName>
</protein>
<keyword evidence="3" id="KW-1185">Reference proteome</keyword>
<sequence length="120" mass="13780">MRPVVLSMHYLALKRLLSAARRILNEGDARKWLERYVPSRLLHRMLSGQHPLSSSFLPAEGLQACKFYEASLQEDGVSVSHEPDGERSFKASHKIKWSPEQELKTSKDNLHKSKKPEVEE</sequence>
<gene>
    <name evidence="2" type="ORF">CSSPJE1EN2_LOCUS11102</name>
</gene>
<dbReference type="EMBL" id="OZ023719">
    <property type="protein sequence ID" value="CAK9868107.1"/>
    <property type="molecule type" value="Genomic_DNA"/>
</dbReference>
<organism evidence="2 3">
    <name type="scientific">Sphagnum jensenii</name>
    <dbReference type="NCBI Taxonomy" id="128206"/>
    <lineage>
        <taxon>Eukaryota</taxon>
        <taxon>Viridiplantae</taxon>
        <taxon>Streptophyta</taxon>
        <taxon>Embryophyta</taxon>
        <taxon>Bryophyta</taxon>
        <taxon>Sphagnophytina</taxon>
        <taxon>Sphagnopsida</taxon>
        <taxon>Sphagnales</taxon>
        <taxon>Sphagnaceae</taxon>
        <taxon>Sphagnum</taxon>
    </lineage>
</organism>
<accession>A0ABP1B056</accession>
<evidence type="ECO:0000256" key="1">
    <source>
        <dbReference type="SAM" id="MobiDB-lite"/>
    </source>
</evidence>
<feature type="region of interest" description="Disordered" evidence="1">
    <location>
        <begin position="78"/>
        <end position="120"/>
    </location>
</feature>
<dbReference type="Proteomes" id="UP001497522">
    <property type="component" value="Chromosome 18"/>
</dbReference>
<proteinExistence type="predicted"/>